<dbReference type="Proteomes" id="UP001059041">
    <property type="component" value="Linkage Group LG17"/>
</dbReference>
<organism evidence="1 2">
    <name type="scientific">Triplophysa rosa</name>
    <name type="common">Cave loach</name>
    <dbReference type="NCBI Taxonomy" id="992332"/>
    <lineage>
        <taxon>Eukaryota</taxon>
        <taxon>Metazoa</taxon>
        <taxon>Chordata</taxon>
        <taxon>Craniata</taxon>
        <taxon>Vertebrata</taxon>
        <taxon>Euteleostomi</taxon>
        <taxon>Actinopterygii</taxon>
        <taxon>Neopterygii</taxon>
        <taxon>Teleostei</taxon>
        <taxon>Ostariophysi</taxon>
        <taxon>Cypriniformes</taxon>
        <taxon>Nemacheilidae</taxon>
        <taxon>Triplophysa</taxon>
    </lineage>
</organism>
<protein>
    <submittedName>
        <fullName evidence="1">Uncharacterized protein</fullName>
    </submittedName>
</protein>
<evidence type="ECO:0000313" key="2">
    <source>
        <dbReference type="Proteomes" id="UP001059041"/>
    </source>
</evidence>
<reference evidence="1" key="1">
    <citation type="submission" date="2021-02" db="EMBL/GenBank/DDBJ databases">
        <title>Comparative genomics reveals that relaxation of natural selection precedes convergent phenotypic evolution of cavefish.</title>
        <authorList>
            <person name="Peng Z."/>
        </authorList>
    </citation>
    <scope>NUCLEOTIDE SEQUENCE</scope>
    <source>
        <tissue evidence="1">Muscle</tissue>
    </source>
</reference>
<evidence type="ECO:0000313" key="1">
    <source>
        <dbReference type="EMBL" id="KAI7798194.1"/>
    </source>
</evidence>
<name>A0A9W7TJU3_TRIRA</name>
<comment type="caution">
    <text evidence="1">The sequence shown here is derived from an EMBL/GenBank/DDBJ whole genome shotgun (WGS) entry which is preliminary data.</text>
</comment>
<dbReference type="AlphaFoldDB" id="A0A9W7TJU3"/>
<dbReference type="EMBL" id="JAFHDT010000017">
    <property type="protein sequence ID" value="KAI7798194.1"/>
    <property type="molecule type" value="Genomic_DNA"/>
</dbReference>
<keyword evidence="2" id="KW-1185">Reference proteome</keyword>
<sequence length="121" mass="13754">MTEVSRYYTLQCTCDRLSNEPAAAQVSKQPDISHIPISLDIPRARSSFQWARMRRATQRQRGQLDGSVATQQPTFFTFTSSEASDYTPVEKVKKLWEHDGVNIARALRSRSPRTFSTLSSD</sequence>
<gene>
    <name evidence="1" type="ORF">IRJ41_021453</name>
</gene>
<accession>A0A9W7TJU3</accession>
<proteinExistence type="predicted"/>